<dbReference type="GeneID" id="49636253"/>
<dbReference type="STRING" id="732.ADJ80_09465"/>
<evidence type="ECO:0000313" key="5">
    <source>
        <dbReference type="Proteomes" id="UP000253728"/>
    </source>
</evidence>
<feature type="domain" description="NAD-dependent epimerase/dehydratase" evidence="2">
    <location>
        <begin position="3"/>
        <end position="215"/>
    </location>
</feature>
<comment type="similarity">
    <text evidence="1">Belongs to the NAD(P)-dependent epimerase/dehydratase family. SDR39U1 subfamily.</text>
</comment>
<dbReference type="NCBIfam" id="TIGR01777">
    <property type="entry name" value="yfcH"/>
    <property type="match status" value="1"/>
</dbReference>
<dbReference type="Gene3D" id="3.40.50.720">
    <property type="entry name" value="NAD(P)-binding Rossmann-like Domain"/>
    <property type="match status" value="1"/>
</dbReference>
<evidence type="ECO:0000313" key="4">
    <source>
        <dbReference type="EMBL" id="SSY92925.1"/>
    </source>
</evidence>
<dbReference type="CDD" id="cd05242">
    <property type="entry name" value="SDR_a8"/>
    <property type="match status" value="1"/>
</dbReference>
<reference evidence="4 5" key="1">
    <citation type="submission" date="2018-06" db="EMBL/GenBank/DDBJ databases">
        <authorList>
            <consortium name="Pathogen Informatics"/>
            <person name="Doyle S."/>
        </authorList>
    </citation>
    <scope>NUCLEOTIDE SEQUENCE [LARGE SCALE GENOMIC DNA]</scope>
    <source>
        <strain evidence="4 5">NCTC5908</strain>
    </source>
</reference>
<dbReference type="PANTHER" id="PTHR11092">
    <property type="entry name" value="SUGAR NUCLEOTIDE EPIMERASE RELATED"/>
    <property type="match status" value="1"/>
</dbReference>
<dbReference type="Pfam" id="PF01370">
    <property type="entry name" value="Epimerase"/>
    <property type="match status" value="1"/>
</dbReference>
<protein>
    <submittedName>
        <fullName evidence="4">Epimerase family protein SA0724</fullName>
    </submittedName>
</protein>
<organism evidence="4 5">
    <name type="scientific">Aggregatibacter aphrophilus</name>
    <name type="common">Haemophilus aphrophilus</name>
    <dbReference type="NCBI Taxonomy" id="732"/>
    <lineage>
        <taxon>Bacteria</taxon>
        <taxon>Pseudomonadati</taxon>
        <taxon>Pseudomonadota</taxon>
        <taxon>Gammaproteobacteria</taxon>
        <taxon>Pasteurellales</taxon>
        <taxon>Pasteurellaceae</taxon>
        <taxon>Aggregatibacter</taxon>
    </lineage>
</organism>
<evidence type="ECO:0000259" key="2">
    <source>
        <dbReference type="Pfam" id="PF01370"/>
    </source>
</evidence>
<dbReference type="RefSeq" id="WP_005704044.1">
    <property type="nucleotide sequence ID" value="NZ_JAWFRY010000074.1"/>
</dbReference>
<evidence type="ECO:0000256" key="1">
    <source>
        <dbReference type="ARBA" id="ARBA00009353"/>
    </source>
</evidence>
<accession>A0A336N200</accession>
<dbReference type="Proteomes" id="UP000253728">
    <property type="component" value="Unassembled WGS sequence"/>
</dbReference>
<dbReference type="InterPro" id="IPR010099">
    <property type="entry name" value="SDR39U1"/>
</dbReference>
<dbReference type="InterPro" id="IPR036291">
    <property type="entry name" value="NAD(P)-bd_dom_sf"/>
</dbReference>
<dbReference type="PANTHER" id="PTHR11092:SF0">
    <property type="entry name" value="EPIMERASE FAMILY PROTEIN SDR39U1"/>
    <property type="match status" value="1"/>
</dbReference>
<dbReference type="InterPro" id="IPR001509">
    <property type="entry name" value="Epimerase_deHydtase"/>
</dbReference>
<evidence type="ECO:0000259" key="3">
    <source>
        <dbReference type="Pfam" id="PF08338"/>
    </source>
</evidence>
<proteinExistence type="inferred from homology"/>
<name>A0A336N200_AGGAP</name>
<feature type="domain" description="DUF1731" evidence="3">
    <location>
        <begin position="247"/>
        <end position="290"/>
    </location>
</feature>
<sequence length="294" mass="32617">MKILITGATGFIGTALIPQLLSQNHQITALVRNIEKAQQQLPHVVELINTLDYFQHFNQFDAVINLAGEPIFDRRWTNKQKVRLESSRISLTEKLTQLINQSDEPPVCFISGSATGYYGDCGEQSIDENTSPANNFAAQLCQHWEAAALKANTRVCVVRTGLVLARQGGALAKMLPLYRCGLGGKLGSGQQYWGWISLTDMVNGILFLLENVACNGPFNFAAPHAVRNTKFNKILGIILKRPHFATVPAFLLKFMLGERACLLLDSQKLIPQNLLAHGFQFQHLDLSQCLVEEV</sequence>
<dbReference type="Pfam" id="PF08338">
    <property type="entry name" value="DUF1731"/>
    <property type="match status" value="1"/>
</dbReference>
<gene>
    <name evidence="4" type="ORF">NCTC5908_00136</name>
</gene>
<dbReference type="SUPFAM" id="SSF51735">
    <property type="entry name" value="NAD(P)-binding Rossmann-fold domains"/>
    <property type="match status" value="1"/>
</dbReference>
<dbReference type="AlphaFoldDB" id="A0A336N200"/>
<dbReference type="EMBL" id="UFSP01000001">
    <property type="protein sequence ID" value="SSY92925.1"/>
    <property type="molecule type" value="Genomic_DNA"/>
</dbReference>
<dbReference type="InterPro" id="IPR013549">
    <property type="entry name" value="DUF1731"/>
</dbReference>